<dbReference type="InterPro" id="IPR001680">
    <property type="entry name" value="WD40_rpt"/>
</dbReference>
<dbReference type="SUPFAM" id="SSF50998">
    <property type="entry name" value="Quinoprotein alcohol dehydrogenase-like"/>
    <property type="match status" value="1"/>
</dbReference>
<dbReference type="Gene3D" id="2.130.10.10">
    <property type="entry name" value="YVTN repeat-like/Quinoprotein amine dehydrogenase"/>
    <property type="match status" value="3"/>
</dbReference>
<sequence length="2022" mass="230591">MEEFPYFIKARSKVKVTTSVPRGWEPKKKKHADDGRRRAGVLPPLQVKREPTFHRQPKGNTTLSNPEEAGDAHWNKQYKKYTVDVDKRVVNHLRRVLNKRIDDHMNSLTESEDKETPDSSSSQNAPRKQSTKRPDIFNRYNDIEVIKPKKQTPKEDTNGKVENGRALPGIKSEHGHKNGHAAVTVNVTNTDSAADETDDKAGSNDVTNSNLTAEEDEILDIPPFNLEDDSSDYGDFRQCQVSPVPTPVLQRPMTREQTRISHEDKVSDILNGNVNRYCSANSKTIRIYLSSGFSDSVTERSVLMEKVFPQLRNFCAAKGFELDVYDLHWGLKDCTFDDHSLPETCLNTLHSCLSSQYEINMMLFLGEKYGPSLLPATISQDDFEKIIQKTRSHTENEVEKIRKRLKEIDEVKEEREREESGVTSENTASDLNDKEPSSADMSHQINSANDINKFRSHAETIKREAAVVKMLQEKQDSLPSPALLMHWYKLDENHVPPIYRLQKISSEYSDFVKGDFSRREAGRTSWKEVEAKIQSVLMQIVPEVFPDEKSRRKFSSSLLDLEIEYGIVNSDSACDHCVVIHRTLEHITSGIGQESNSDYIDVVNRRLEDTKHSRITEYRDNIHTMVSGANVLPYEIEWVAGGIKTSGGRHQQVYLDKMCKQLQDTIQNRLYQDLEAMKNQDNKMKLFDEVSHHVSFCQQRARSFQGRQEQLQLIKSYLLSNCRSPLVVYGPGGSGKTALLSKVARDTKTWFKTVDTRIVIRSIGKTTSSVNVRTLLRDICQQLCLILDADDEDMPTEYKGLMNFFNQLLSQATEQSHLVILIDSLDQLTDEHDGRKMSWLPKKLPRYAHVIISTSPDEKYECLPQLKKILRDDAFIGLPDLPVEDAVEILNHWLMKDNRALQQYQFDLIIDKFTTCPLPLFLKVAYDEALSWTSYMDPEQCKLMDTVKKMAGFKFSKMELKYGEATIKRALGYIAASRSGVTDNEMEDLLSLDDAVMDEVMVRYTPPRRHFPQIIWVKIREELSYYLTESKTYNINTIRWSHSQFNEAAIDRYLKNKDKAPSYHKAMAEYFMGEWAEKPKPFGGNTRGSLRYVSSQQMYFESNAEGEEIFYNVRKTNELPYHLLNSQQMENFKSHTLCNFEWVLAKLCGTSLRELVEEYQTALLTEPGDMDLRTLSDAIQLSGEALTKDPRQLASQMVGRLQGVLAKDVPTSPGDPRKYPFLHTFMNQAKVPSVLSLIPSIGCLTQPGGVLFDLLSGHTDPITAVTLTTDGLKALTCSKDNTMKLWDLRTGKVMRTIDNVGTNVRMIRPAMNNALIVTVEGSVIKVWNIRYNELVLVIDKYVDPPEIGIAGEGKYLCALFDGSNMLRTWNLSKSNYPMLSSVTIDNHKVFQERSVLIAPNSFDERILVAFRGANVGAVHHARTGKHMHTLNCSEDSSSVTSLGITRDYYIMACRQNFMKLHEIFQLELFDQKKGRYLRSVRGCIHDRITEMHLNYIGSHAICINANEQTSTTDIAIWNVETEDHKHLARHSGVSTMGACSDFRFCLTAGKNERSLHIWNISAKINQSQPKLKKNLGVNQIVPMVDNPRYVVARQMNNGPVSIWNVAKAKCLDKAVRIERGLSDSSDVVLIRNTRVIILTDKGFSANTDSSRPVFKTLLTYDLQSKRFIRKLDSCFIPPLPAHEYVLLDDDRLLSLSDSRNHFVIWNMNTRNPDDRIRPNFAEIEKKRGIGVRENSSLIKPGLGVTMTPWDRRSETLSAKKRRQQKEMEVEKKRIDELKNEKDNNIDQYVISGNHRIIVASFFAHHMCVFDIVDKKHTQTMVSDTSMLFLHVSAITHEGDYLVHANYDEENKMSFVTLWDCTTGNVKKRLKNESDVMALGITDNASRVIIGRGKNELHIWDPMYSRSLQKIKGYRGLEFSTESKIFVINEGKRAVVYAGDISIWDIEKASVIAIFTPDMRINCVNIALNGQLITFGLQEVPDVVTLKLTSKNTLTMLEQGGEDMFGEAPDESSEEEEDEEDYD</sequence>
<feature type="region of interest" description="Disordered" evidence="5">
    <location>
        <begin position="19"/>
        <end position="72"/>
    </location>
</feature>
<dbReference type="PROSITE" id="PS00678">
    <property type="entry name" value="WD_REPEATS_1"/>
    <property type="match status" value="1"/>
</dbReference>
<dbReference type="Pfam" id="PF25469">
    <property type="entry name" value="WHD_NWD1"/>
    <property type="match status" value="1"/>
</dbReference>
<dbReference type="PROSITE" id="PS50294">
    <property type="entry name" value="WD_REPEATS_REGION"/>
    <property type="match status" value="1"/>
</dbReference>
<dbReference type="InterPro" id="IPR057588">
    <property type="entry name" value="NWD1/2-like_WH"/>
</dbReference>
<dbReference type="InterPro" id="IPR007111">
    <property type="entry name" value="NACHT_NTPase"/>
</dbReference>
<feature type="compositionally biased region" description="Acidic residues" evidence="5">
    <location>
        <begin position="1999"/>
        <end position="2022"/>
    </location>
</feature>
<dbReference type="InterPro" id="IPR019775">
    <property type="entry name" value="WD40_repeat_CS"/>
</dbReference>
<dbReference type="InterPro" id="IPR015943">
    <property type="entry name" value="WD40/YVTN_repeat-like_dom_sf"/>
</dbReference>
<name>A0A8S3SCI9_MYTED</name>
<evidence type="ECO:0000259" key="7">
    <source>
        <dbReference type="Pfam" id="PF25469"/>
    </source>
</evidence>
<dbReference type="Gene3D" id="3.40.50.300">
    <property type="entry name" value="P-loop containing nucleotide triphosphate hydrolases"/>
    <property type="match status" value="1"/>
</dbReference>
<keyword evidence="2" id="KW-0677">Repeat</keyword>
<feature type="domain" description="NACHT" evidence="6">
    <location>
        <begin position="725"/>
        <end position="895"/>
    </location>
</feature>
<dbReference type="OrthoDB" id="2325716at2759"/>
<dbReference type="InterPro" id="IPR011047">
    <property type="entry name" value="Quinoprotein_ADH-like_sf"/>
</dbReference>
<dbReference type="PANTHER" id="PTHR19871">
    <property type="entry name" value="BETA TRANSDUCIN-RELATED PROTEIN"/>
    <property type="match status" value="1"/>
</dbReference>
<feature type="region of interest" description="Disordered" evidence="5">
    <location>
        <begin position="104"/>
        <end position="179"/>
    </location>
</feature>
<feature type="region of interest" description="Disordered" evidence="5">
    <location>
        <begin position="1998"/>
        <end position="2022"/>
    </location>
</feature>
<gene>
    <name evidence="8" type="ORF">MEDL_31778</name>
</gene>
<evidence type="ECO:0000256" key="4">
    <source>
        <dbReference type="SAM" id="Coils"/>
    </source>
</evidence>
<feature type="compositionally biased region" description="Basic and acidic residues" evidence="5">
    <location>
        <begin position="132"/>
        <end position="163"/>
    </location>
</feature>
<accession>A0A8S3SCI9</accession>
<feature type="repeat" description="WD" evidence="3">
    <location>
        <begin position="1255"/>
        <end position="1296"/>
    </location>
</feature>
<dbReference type="EMBL" id="CAJPWZ010001587">
    <property type="protein sequence ID" value="CAG2218128.1"/>
    <property type="molecule type" value="Genomic_DNA"/>
</dbReference>
<dbReference type="SUPFAM" id="SSF52540">
    <property type="entry name" value="P-loop containing nucleoside triphosphate hydrolases"/>
    <property type="match status" value="1"/>
</dbReference>
<dbReference type="SUPFAM" id="SSF69322">
    <property type="entry name" value="Tricorn protease domain 2"/>
    <property type="match status" value="1"/>
</dbReference>
<evidence type="ECO:0000313" key="8">
    <source>
        <dbReference type="EMBL" id="CAG2218128.1"/>
    </source>
</evidence>
<organism evidence="8 9">
    <name type="scientific">Mytilus edulis</name>
    <name type="common">Blue mussel</name>
    <dbReference type="NCBI Taxonomy" id="6550"/>
    <lineage>
        <taxon>Eukaryota</taxon>
        <taxon>Metazoa</taxon>
        <taxon>Spiralia</taxon>
        <taxon>Lophotrochozoa</taxon>
        <taxon>Mollusca</taxon>
        <taxon>Bivalvia</taxon>
        <taxon>Autobranchia</taxon>
        <taxon>Pteriomorphia</taxon>
        <taxon>Mytilida</taxon>
        <taxon>Mytiloidea</taxon>
        <taxon>Mytilidae</taxon>
        <taxon>Mytilinae</taxon>
        <taxon>Mytilus</taxon>
    </lineage>
</organism>
<dbReference type="CDD" id="cd00009">
    <property type="entry name" value="AAA"/>
    <property type="match status" value="1"/>
</dbReference>
<feature type="region of interest" description="Disordered" evidence="5">
    <location>
        <begin position="411"/>
        <end position="442"/>
    </location>
</feature>
<dbReference type="Proteomes" id="UP000683360">
    <property type="component" value="Unassembled WGS sequence"/>
</dbReference>
<comment type="caution">
    <text evidence="8">The sequence shown here is derived from an EMBL/GenBank/DDBJ whole genome shotgun (WGS) entry which is preliminary data.</text>
</comment>
<evidence type="ECO:0000256" key="3">
    <source>
        <dbReference type="PROSITE-ProRule" id="PRU00221"/>
    </source>
</evidence>
<evidence type="ECO:0000259" key="6">
    <source>
        <dbReference type="Pfam" id="PF05729"/>
    </source>
</evidence>
<dbReference type="InterPro" id="IPR052752">
    <property type="entry name" value="NACHT-WD_repeat"/>
</dbReference>
<keyword evidence="1 3" id="KW-0853">WD repeat</keyword>
<keyword evidence="9" id="KW-1185">Reference proteome</keyword>
<dbReference type="Pfam" id="PF00400">
    <property type="entry name" value="WD40"/>
    <property type="match status" value="1"/>
</dbReference>
<dbReference type="SMART" id="SM00320">
    <property type="entry name" value="WD40"/>
    <property type="match status" value="4"/>
</dbReference>
<dbReference type="PANTHER" id="PTHR19871:SF43">
    <property type="entry name" value="SI:CH211-212K18.6"/>
    <property type="match status" value="1"/>
</dbReference>
<keyword evidence="4" id="KW-0175">Coiled coil</keyword>
<evidence type="ECO:0000256" key="5">
    <source>
        <dbReference type="SAM" id="MobiDB-lite"/>
    </source>
</evidence>
<evidence type="ECO:0008006" key="10">
    <source>
        <dbReference type="Google" id="ProtNLM"/>
    </source>
</evidence>
<feature type="compositionally biased region" description="Basic and acidic residues" evidence="5">
    <location>
        <begin position="411"/>
        <end position="420"/>
    </location>
</feature>
<feature type="compositionally biased region" description="Polar residues" evidence="5">
    <location>
        <begin position="118"/>
        <end position="128"/>
    </location>
</feature>
<evidence type="ECO:0000256" key="1">
    <source>
        <dbReference type="ARBA" id="ARBA00022574"/>
    </source>
</evidence>
<proteinExistence type="predicted"/>
<dbReference type="PROSITE" id="PS50082">
    <property type="entry name" value="WD_REPEATS_2"/>
    <property type="match status" value="1"/>
</dbReference>
<reference evidence="8" key="1">
    <citation type="submission" date="2021-03" db="EMBL/GenBank/DDBJ databases">
        <authorList>
            <person name="Bekaert M."/>
        </authorList>
    </citation>
    <scope>NUCLEOTIDE SEQUENCE</scope>
</reference>
<feature type="domain" description="NWD1/2-like winged helix-turn-helix" evidence="7">
    <location>
        <begin position="954"/>
        <end position="1058"/>
    </location>
</feature>
<dbReference type="Pfam" id="PF05729">
    <property type="entry name" value="NACHT"/>
    <property type="match status" value="1"/>
</dbReference>
<feature type="coiled-coil region" evidence="4">
    <location>
        <begin position="1753"/>
        <end position="1787"/>
    </location>
</feature>
<evidence type="ECO:0000256" key="2">
    <source>
        <dbReference type="ARBA" id="ARBA00022737"/>
    </source>
</evidence>
<dbReference type="Gene3D" id="1.25.40.370">
    <property type="match status" value="1"/>
</dbReference>
<evidence type="ECO:0000313" key="9">
    <source>
        <dbReference type="Proteomes" id="UP000683360"/>
    </source>
</evidence>
<protein>
    <recommendedName>
        <fullName evidence="10">AAA+ ATPase domain-containing protein</fullName>
    </recommendedName>
</protein>
<dbReference type="InterPro" id="IPR027417">
    <property type="entry name" value="P-loop_NTPase"/>
</dbReference>